<keyword evidence="2" id="KW-1185">Reference proteome</keyword>
<sequence length="58" mass="6394">MLVSKTRKTAAEVAIFGRLLTITALNGVLLLHATSSPPCAPRWYHRRHILHTYPAGNA</sequence>
<dbReference type="Proteomes" id="UP000326950">
    <property type="component" value="Unassembled WGS sequence"/>
</dbReference>
<accession>A0A5N6UU89</accession>
<reference evidence="1 2" key="1">
    <citation type="submission" date="2019-04" db="EMBL/GenBank/DDBJ databases">
        <title>Friends and foes A comparative genomics study of 23 Aspergillus species from section Flavi.</title>
        <authorList>
            <consortium name="DOE Joint Genome Institute"/>
            <person name="Kjaerbolling I."/>
            <person name="Vesth T."/>
            <person name="Frisvad J.C."/>
            <person name="Nybo J.L."/>
            <person name="Theobald S."/>
            <person name="Kildgaard S."/>
            <person name="Isbrandt T."/>
            <person name="Kuo A."/>
            <person name="Sato A."/>
            <person name="Lyhne E.K."/>
            <person name="Kogle M.E."/>
            <person name="Wiebenga A."/>
            <person name="Kun R.S."/>
            <person name="Lubbers R.J."/>
            <person name="Makela M.R."/>
            <person name="Barry K."/>
            <person name="Chovatia M."/>
            <person name="Clum A."/>
            <person name="Daum C."/>
            <person name="Haridas S."/>
            <person name="He G."/>
            <person name="LaButti K."/>
            <person name="Lipzen A."/>
            <person name="Mondo S."/>
            <person name="Riley R."/>
            <person name="Salamov A."/>
            <person name="Simmons B.A."/>
            <person name="Magnuson J.K."/>
            <person name="Henrissat B."/>
            <person name="Mortensen U.H."/>
            <person name="Larsen T.O."/>
            <person name="Devries R.P."/>
            <person name="Grigoriev I.V."/>
            <person name="Machida M."/>
            <person name="Baker S.E."/>
            <person name="Andersen M.R."/>
        </authorList>
    </citation>
    <scope>NUCLEOTIDE SEQUENCE [LARGE SCALE GENOMIC DNA]</scope>
    <source>
        <strain evidence="1 2">CBS 117626</strain>
    </source>
</reference>
<gene>
    <name evidence="1" type="ORF">BDV40DRAFT_265510</name>
</gene>
<organism evidence="1 2">
    <name type="scientific">Aspergillus tamarii</name>
    <dbReference type="NCBI Taxonomy" id="41984"/>
    <lineage>
        <taxon>Eukaryota</taxon>
        <taxon>Fungi</taxon>
        <taxon>Dikarya</taxon>
        <taxon>Ascomycota</taxon>
        <taxon>Pezizomycotina</taxon>
        <taxon>Eurotiomycetes</taxon>
        <taxon>Eurotiomycetidae</taxon>
        <taxon>Eurotiales</taxon>
        <taxon>Aspergillaceae</taxon>
        <taxon>Aspergillus</taxon>
        <taxon>Aspergillus subgen. Circumdati</taxon>
    </lineage>
</organism>
<evidence type="ECO:0000313" key="2">
    <source>
        <dbReference type="Proteomes" id="UP000326950"/>
    </source>
</evidence>
<proteinExistence type="predicted"/>
<dbReference type="OrthoDB" id="10271087at2759"/>
<dbReference type="EMBL" id="ML738631">
    <property type="protein sequence ID" value="KAE8162199.1"/>
    <property type="molecule type" value="Genomic_DNA"/>
</dbReference>
<name>A0A5N6UU89_ASPTM</name>
<dbReference type="AlphaFoldDB" id="A0A5N6UU89"/>
<evidence type="ECO:0000313" key="1">
    <source>
        <dbReference type="EMBL" id="KAE8162199.1"/>
    </source>
</evidence>
<protein>
    <submittedName>
        <fullName evidence="1">Uncharacterized protein</fullName>
    </submittedName>
</protein>